<organism evidence="2 3">
    <name type="scientific">Portunus trituberculatus</name>
    <name type="common">Swimming crab</name>
    <name type="synonym">Neptunus trituberculatus</name>
    <dbReference type="NCBI Taxonomy" id="210409"/>
    <lineage>
        <taxon>Eukaryota</taxon>
        <taxon>Metazoa</taxon>
        <taxon>Ecdysozoa</taxon>
        <taxon>Arthropoda</taxon>
        <taxon>Crustacea</taxon>
        <taxon>Multicrustacea</taxon>
        <taxon>Malacostraca</taxon>
        <taxon>Eumalacostraca</taxon>
        <taxon>Eucarida</taxon>
        <taxon>Decapoda</taxon>
        <taxon>Pleocyemata</taxon>
        <taxon>Brachyura</taxon>
        <taxon>Eubrachyura</taxon>
        <taxon>Portunoidea</taxon>
        <taxon>Portunidae</taxon>
        <taxon>Portuninae</taxon>
        <taxon>Portunus</taxon>
    </lineage>
</organism>
<comment type="caution">
    <text evidence="2">The sequence shown here is derived from an EMBL/GenBank/DDBJ whole genome shotgun (WGS) entry which is preliminary data.</text>
</comment>
<feature type="compositionally biased region" description="Polar residues" evidence="1">
    <location>
        <begin position="17"/>
        <end position="30"/>
    </location>
</feature>
<evidence type="ECO:0000313" key="2">
    <source>
        <dbReference type="EMBL" id="MPC83422.1"/>
    </source>
</evidence>
<reference evidence="2 3" key="1">
    <citation type="submission" date="2019-05" db="EMBL/GenBank/DDBJ databases">
        <title>Another draft genome of Portunus trituberculatus and its Hox gene families provides insights of decapod evolution.</title>
        <authorList>
            <person name="Jeong J.-H."/>
            <person name="Song I."/>
            <person name="Kim S."/>
            <person name="Choi T."/>
            <person name="Kim D."/>
            <person name="Ryu S."/>
            <person name="Kim W."/>
        </authorList>
    </citation>
    <scope>NUCLEOTIDE SEQUENCE [LARGE SCALE GENOMIC DNA]</scope>
    <source>
        <tissue evidence="2">Muscle</tissue>
    </source>
</reference>
<evidence type="ECO:0000256" key="1">
    <source>
        <dbReference type="SAM" id="MobiDB-lite"/>
    </source>
</evidence>
<name>A0A5B7IHX8_PORTR</name>
<protein>
    <submittedName>
        <fullName evidence="2">Uncharacterized protein</fullName>
    </submittedName>
</protein>
<dbReference type="AlphaFoldDB" id="A0A5B7IHX8"/>
<dbReference type="EMBL" id="VSRR010062487">
    <property type="protein sequence ID" value="MPC83422.1"/>
    <property type="molecule type" value="Genomic_DNA"/>
</dbReference>
<feature type="compositionally biased region" description="Acidic residues" evidence="1">
    <location>
        <begin position="36"/>
        <end position="56"/>
    </location>
</feature>
<keyword evidence="3" id="KW-1185">Reference proteome</keyword>
<gene>
    <name evidence="2" type="ORF">E2C01_078131</name>
</gene>
<dbReference type="Proteomes" id="UP000324222">
    <property type="component" value="Unassembled WGS sequence"/>
</dbReference>
<sequence>MQVQYIKAERRVAARLQQVSHPLSQPQPKTSLIPGQEEENEKDDDDDEEEEEEEEEEHKGKPSSNPS</sequence>
<feature type="region of interest" description="Disordered" evidence="1">
    <location>
        <begin position="17"/>
        <end position="67"/>
    </location>
</feature>
<accession>A0A5B7IHX8</accession>
<proteinExistence type="predicted"/>
<evidence type="ECO:0000313" key="3">
    <source>
        <dbReference type="Proteomes" id="UP000324222"/>
    </source>
</evidence>